<proteinExistence type="predicted"/>
<dbReference type="EMBL" id="CAMPGE010000785">
    <property type="protein sequence ID" value="CAI2359542.1"/>
    <property type="molecule type" value="Genomic_DNA"/>
</dbReference>
<evidence type="ECO:0000313" key="3">
    <source>
        <dbReference type="Proteomes" id="UP001295684"/>
    </source>
</evidence>
<feature type="compositionally biased region" description="Basic and acidic residues" evidence="1">
    <location>
        <begin position="56"/>
        <end position="66"/>
    </location>
</feature>
<evidence type="ECO:0000256" key="1">
    <source>
        <dbReference type="SAM" id="MobiDB-lite"/>
    </source>
</evidence>
<feature type="compositionally biased region" description="Polar residues" evidence="1">
    <location>
        <begin position="225"/>
        <end position="238"/>
    </location>
</feature>
<feature type="region of interest" description="Disordered" evidence="1">
    <location>
        <begin position="88"/>
        <end position="115"/>
    </location>
</feature>
<sequence length="475" mass="53347">MSQSPNKEPIEPGHFKKWFSQVEDRVTKLESSSKSQIIGQVKPPKHPKNDATTSGEDSRNLEVTKIPEKMETISIQDKNKKCKTFAMKRKSADNAPSPLNSSKKVPKSRNSDLHMNDYSSSSCVLPVINRQRVLKKQRYLSGLTKLNIDIGKDCMNQSRYGLPKGKPLIKLSNSRIALDSSQEEFAPTLLGTSQPGSPLLKPNNSPPSQTLAVHPKLYSKHNHNTLKPNSSSKKNNLGSYPRRYSLNVVKATGKNTDFAQGGLAATLPLLEQPSPLGQKDEQLLKVPTINSRNDSSSQESKSKVSNDVIRIQKGIKNTKEEEVQESPKNAQPQVRRLRGLIGLIHRKLPLTRTLNLSKGHSKVRSSEIITALPDSQSLKILNRKKKTIMKVIPGKMSEQIREKIQKKKRRMALQRIRDQNSAQPGDKKLMFKSKVKIRRLVNPNVVKSFIKTRNTDLETSLSMSKISMVHGRTEW</sequence>
<keyword evidence="3" id="KW-1185">Reference proteome</keyword>
<dbReference type="Proteomes" id="UP001295684">
    <property type="component" value="Unassembled WGS sequence"/>
</dbReference>
<organism evidence="2 3">
    <name type="scientific">Euplotes crassus</name>
    <dbReference type="NCBI Taxonomy" id="5936"/>
    <lineage>
        <taxon>Eukaryota</taxon>
        <taxon>Sar</taxon>
        <taxon>Alveolata</taxon>
        <taxon>Ciliophora</taxon>
        <taxon>Intramacronucleata</taxon>
        <taxon>Spirotrichea</taxon>
        <taxon>Hypotrichia</taxon>
        <taxon>Euplotida</taxon>
        <taxon>Euplotidae</taxon>
        <taxon>Moneuplotes</taxon>
    </lineage>
</organism>
<feature type="region of interest" description="Disordered" evidence="1">
    <location>
        <begin position="29"/>
        <end position="66"/>
    </location>
</feature>
<feature type="compositionally biased region" description="Low complexity" evidence="1">
    <location>
        <begin position="195"/>
        <end position="208"/>
    </location>
</feature>
<name>A0AAD1U303_EUPCR</name>
<protein>
    <submittedName>
        <fullName evidence="2">Uncharacterized protein</fullName>
    </submittedName>
</protein>
<dbReference type="AlphaFoldDB" id="A0AAD1U303"/>
<reference evidence="2" key="1">
    <citation type="submission" date="2023-07" db="EMBL/GenBank/DDBJ databases">
        <authorList>
            <consortium name="AG Swart"/>
            <person name="Singh M."/>
            <person name="Singh A."/>
            <person name="Seah K."/>
            <person name="Emmerich C."/>
        </authorList>
    </citation>
    <scope>NUCLEOTIDE SEQUENCE</scope>
    <source>
        <strain evidence="2">DP1</strain>
    </source>
</reference>
<gene>
    <name evidence="2" type="ORF">ECRASSUSDP1_LOCUS833</name>
</gene>
<comment type="caution">
    <text evidence="2">The sequence shown here is derived from an EMBL/GenBank/DDBJ whole genome shotgun (WGS) entry which is preliminary data.</text>
</comment>
<feature type="compositionally biased region" description="Polar residues" evidence="1">
    <location>
        <begin position="29"/>
        <end position="38"/>
    </location>
</feature>
<evidence type="ECO:0000313" key="2">
    <source>
        <dbReference type="EMBL" id="CAI2359542.1"/>
    </source>
</evidence>
<feature type="region of interest" description="Disordered" evidence="1">
    <location>
        <begin position="189"/>
        <end position="240"/>
    </location>
</feature>
<accession>A0AAD1U303</accession>